<dbReference type="HOGENOM" id="CLU_046529_2_0_6"/>
<keyword evidence="2" id="KW-1185">Reference proteome</keyword>
<accession>B7LND6</accession>
<gene>
    <name evidence="1" type="ordered locus">EFER_2714</name>
</gene>
<dbReference type="Pfam" id="PF13935">
    <property type="entry name" value="Ead_Ea22"/>
    <property type="match status" value="1"/>
</dbReference>
<proteinExistence type="predicted"/>
<organism evidence="1 2">
    <name type="scientific">Escherichia fergusonii (strain ATCC 35469 / DSM 13698 / CCUG 18766 / IAM 14443 / JCM 21226 / LMG 7866 / NBRC 102419 / NCTC 12128 / CDC 0568-73)</name>
    <dbReference type="NCBI Taxonomy" id="585054"/>
    <lineage>
        <taxon>Bacteria</taxon>
        <taxon>Pseudomonadati</taxon>
        <taxon>Pseudomonadota</taxon>
        <taxon>Gammaproteobacteria</taxon>
        <taxon>Enterobacterales</taxon>
        <taxon>Enterobacteriaceae</taxon>
        <taxon>Escherichia</taxon>
    </lineage>
</organism>
<dbReference type="RefSeq" id="WP_000065101.1">
    <property type="nucleotide sequence ID" value="NC_011740.1"/>
</dbReference>
<evidence type="ECO:0000313" key="2">
    <source>
        <dbReference type="Proteomes" id="UP000000745"/>
    </source>
</evidence>
<protein>
    <recommendedName>
        <fullName evidence="3">Ead/Ea22-like family protein</fullName>
    </recommendedName>
</protein>
<sequence length="137" mass="14410">MSNIDKRALREIAEAAVGAHERLSVMPPDDIFDISLAEGTQLDADITALNALNSAANPATVLALLDELEAKDQRIAVLTESLKQTVSGYKSCLRTGHERILDLGGDCDAPEVMIAGNPDIQQAQKLIAAASGKGEAS</sequence>
<dbReference type="EMBL" id="CU928158">
    <property type="protein sequence ID" value="CAQ90209.1"/>
    <property type="molecule type" value="Genomic_DNA"/>
</dbReference>
<name>B7LND6_ESCF3</name>
<dbReference type="GeneID" id="75056251"/>
<dbReference type="Proteomes" id="UP000000745">
    <property type="component" value="Chromosome"/>
</dbReference>
<evidence type="ECO:0008006" key="3">
    <source>
        <dbReference type="Google" id="ProtNLM"/>
    </source>
</evidence>
<dbReference type="InterPro" id="IPR025153">
    <property type="entry name" value="Ead_Ea22"/>
</dbReference>
<dbReference type="KEGG" id="efe:EFER_2714"/>
<reference evidence="2" key="1">
    <citation type="journal article" date="2009" name="PLoS Genet.">
        <title>Organised genome dynamics in the Escherichia coli species results in highly diverse adaptive paths.</title>
        <authorList>
            <person name="Touchon M."/>
            <person name="Hoede C."/>
            <person name="Tenaillon O."/>
            <person name="Barbe V."/>
            <person name="Baeriswyl S."/>
            <person name="Bidet P."/>
            <person name="Bingen E."/>
            <person name="Bonacorsi S."/>
            <person name="Bouchier C."/>
            <person name="Bouvet O."/>
            <person name="Calteau A."/>
            <person name="Chiapello H."/>
            <person name="Clermont O."/>
            <person name="Cruveiller S."/>
            <person name="Danchin A."/>
            <person name="Diard M."/>
            <person name="Dossat C."/>
            <person name="Karoui M.E."/>
            <person name="Frapy E."/>
            <person name="Garry L."/>
            <person name="Ghigo J.M."/>
            <person name="Gilles A.M."/>
            <person name="Johnson J."/>
            <person name="Le Bouguenec C."/>
            <person name="Lescat M."/>
            <person name="Mangenot S."/>
            <person name="Martinez-Jehanne V."/>
            <person name="Matic I."/>
            <person name="Nassif X."/>
            <person name="Oztas S."/>
            <person name="Petit M.A."/>
            <person name="Pichon C."/>
            <person name="Rouy Z."/>
            <person name="Ruf C.S."/>
            <person name="Schneider D."/>
            <person name="Tourret J."/>
            <person name="Vacherie B."/>
            <person name="Vallenet D."/>
            <person name="Medigue C."/>
            <person name="Rocha E.P.C."/>
            <person name="Denamur E."/>
        </authorList>
    </citation>
    <scope>NUCLEOTIDE SEQUENCE [LARGE SCALE GENOMIC DNA]</scope>
    <source>
        <strain evidence="2">ATCC 35469 / DSM 13698 / BCRC 15582 / CCUG 18766 / IAM 14443 / JCM 21226 / LMG 7866 / NBRC 102419 / NCTC 12128 / CDC 0568-73</strain>
    </source>
</reference>
<evidence type="ECO:0000313" key="1">
    <source>
        <dbReference type="EMBL" id="CAQ90209.1"/>
    </source>
</evidence>
<dbReference type="AlphaFoldDB" id="B7LND6"/>